<feature type="domain" description="C2H2-type" evidence="3">
    <location>
        <begin position="32"/>
        <end position="59"/>
    </location>
</feature>
<dbReference type="EMBL" id="JARBHB010000001">
    <property type="protein sequence ID" value="KAJ8894837.1"/>
    <property type="molecule type" value="Genomic_DNA"/>
</dbReference>
<dbReference type="SMART" id="SM00355">
    <property type="entry name" value="ZnF_C2H2"/>
    <property type="match status" value="2"/>
</dbReference>
<keyword evidence="1" id="KW-0862">Zinc</keyword>
<organism evidence="4 5">
    <name type="scientific">Dryococelus australis</name>
    <dbReference type="NCBI Taxonomy" id="614101"/>
    <lineage>
        <taxon>Eukaryota</taxon>
        <taxon>Metazoa</taxon>
        <taxon>Ecdysozoa</taxon>
        <taxon>Arthropoda</taxon>
        <taxon>Hexapoda</taxon>
        <taxon>Insecta</taxon>
        <taxon>Pterygota</taxon>
        <taxon>Neoptera</taxon>
        <taxon>Polyneoptera</taxon>
        <taxon>Phasmatodea</taxon>
        <taxon>Verophasmatodea</taxon>
        <taxon>Anareolatae</taxon>
        <taxon>Phasmatidae</taxon>
        <taxon>Eurycanthinae</taxon>
        <taxon>Dryococelus</taxon>
    </lineage>
</organism>
<reference evidence="4 5" key="1">
    <citation type="submission" date="2023-02" db="EMBL/GenBank/DDBJ databases">
        <title>LHISI_Scaffold_Assembly.</title>
        <authorList>
            <person name="Stuart O.P."/>
            <person name="Cleave R."/>
            <person name="Magrath M.J.L."/>
            <person name="Mikheyev A.S."/>
        </authorList>
    </citation>
    <scope>NUCLEOTIDE SEQUENCE [LARGE SCALE GENOMIC DNA]</scope>
    <source>
        <strain evidence="4">Daus_M_001</strain>
        <tissue evidence="4">Leg muscle</tissue>
    </source>
</reference>
<dbReference type="InterPro" id="IPR013087">
    <property type="entry name" value="Znf_C2H2_type"/>
</dbReference>
<name>A0ABQ9IDS9_9NEOP</name>
<dbReference type="Pfam" id="PF13894">
    <property type="entry name" value="zf-C2H2_4"/>
    <property type="match status" value="2"/>
</dbReference>
<evidence type="ECO:0000313" key="5">
    <source>
        <dbReference type="Proteomes" id="UP001159363"/>
    </source>
</evidence>
<keyword evidence="1" id="KW-0863">Zinc-finger</keyword>
<keyword evidence="1" id="KW-0479">Metal-binding</keyword>
<protein>
    <recommendedName>
        <fullName evidence="3">C2H2-type domain-containing protein</fullName>
    </recommendedName>
</protein>
<dbReference type="SUPFAM" id="SSF57667">
    <property type="entry name" value="beta-beta-alpha zinc fingers"/>
    <property type="match status" value="1"/>
</dbReference>
<comment type="caution">
    <text evidence="4">The sequence shown here is derived from an EMBL/GenBank/DDBJ whole genome shotgun (WGS) entry which is preliminary data.</text>
</comment>
<proteinExistence type="predicted"/>
<dbReference type="Proteomes" id="UP001159363">
    <property type="component" value="Chromosome 1"/>
</dbReference>
<sequence>MGQRSTLSSGKPQRDNRVNQEKTLEGLANNLFFCPSCPKNYFNKNSLVKHMKLVCGVEPQFGCPYCPQRFTQMFSVKRHVLKQHGVAYP</sequence>
<dbReference type="Gene3D" id="3.30.160.60">
    <property type="entry name" value="Classic Zinc Finger"/>
    <property type="match status" value="1"/>
</dbReference>
<evidence type="ECO:0000256" key="2">
    <source>
        <dbReference type="SAM" id="MobiDB-lite"/>
    </source>
</evidence>
<dbReference type="PROSITE" id="PS00028">
    <property type="entry name" value="ZINC_FINGER_C2H2_1"/>
    <property type="match status" value="1"/>
</dbReference>
<feature type="region of interest" description="Disordered" evidence="2">
    <location>
        <begin position="1"/>
        <end position="21"/>
    </location>
</feature>
<keyword evidence="5" id="KW-1185">Reference proteome</keyword>
<evidence type="ECO:0000256" key="1">
    <source>
        <dbReference type="PROSITE-ProRule" id="PRU00042"/>
    </source>
</evidence>
<feature type="compositionally biased region" description="Polar residues" evidence="2">
    <location>
        <begin position="1"/>
        <end position="11"/>
    </location>
</feature>
<dbReference type="PROSITE" id="PS50157">
    <property type="entry name" value="ZINC_FINGER_C2H2_2"/>
    <property type="match status" value="2"/>
</dbReference>
<feature type="compositionally biased region" description="Basic and acidic residues" evidence="2">
    <location>
        <begin position="12"/>
        <end position="21"/>
    </location>
</feature>
<evidence type="ECO:0000313" key="4">
    <source>
        <dbReference type="EMBL" id="KAJ8894837.1"/>
    </source>
</evidence>
<feature type="domain" description="C2H2-type" evidence="3">
    <location>
        <begin position="61"/>
        <end position="89"/>
    </location>
</feature>
<dbReference type="InterPro" id="IPR036236">
    <property type="entry name" value="Znf_C2H2_sf"/>
</dbReference>
<accession>A0ABQ9IDS9</accession>
<gene>
    <name evidence="4" type="ORF">PR048_000144</name>
</gene>
<evidence type="ECO:0000259" key="3">
    <source>
        <dbReference type="PROSITE" id="PS50157"/>
    </source>
</evidence>